<feature type="transmembrane region" description="Helical" evidence="6">
    <location>
        <begin position="31"/>
        <end position="52"/>
    </location>
</feature>
<keyword evidence="4 6" id="KW-0472">Membrane</keyword>
<evidence type="ECO:0000256" key="3">
    <source>
        <dbReference type="ARBA" id="ARBA00022989"/>
    </source>
</evidence>
<comment type="subcellular location">
    <subcellularLocation>
        <location evidence="1">Membrane</location>
        <topology evidence="1">Multi-pass membrane protein</topology>
    </subcellularLocation>
</comment>
<evidence type="ECO:0000259" key="7">
    <source>
        <dbReference type="PROSITE" id="PS50850"/>
    </source>
</evidence>
<evidence type="ECO:0000256" key="6">
    <source>
        <dbReference type="SAM" id="Phobius"/>
    </source>
</evidence>
<dbReference type="InterPro" id="IPR036259">
    <property type="entry name" value="MFS_trans_sf"/>
</dbReference>
<dbReference type="InterPro" id="IPR011701">
    <property type="entry name" value="MFS"/>
</dbReference>
<feature type="transmembrane region" description="Helical" evidence="6">
    <location>
        <begin position="98"/>
        <end position="119"/>
    </location>
</feature>
<dbReference type="Gene3D" id="1.20.1250.20">
    <property type="entry name" value="MFS general substrate transporter like domains"/>
    <property type="match status" value="1"/>
</dbReference>
<evidence type="ECO:0000256" key="5">
    <source>
        <dbReference type="SAM" id="MobiDB-lite"/>
    </source>
</evidence>
<proteinExistence type="predicted"/>
<feature type="transmembrane region" description="Helical" evidence="6">
    <location>
        <begin position="192"/>
        <end position="211"/>
    </location>
</feature>
<accession>A0A384JAX0</accession>
<feature type="transmembrane region" description="Helical" evidence="6">
    <location>
        <begin position="449"/>
        <end position="470"/>
    </location>
</feature>
<dbReference type="PANTHER" id="PTHR23502">
    <property type="entry name" value="MAJOR FACILITATOR SUPERFAMILY"/>
    <property type="match status" value="1"/>
</dbReference>
<feature type="transmembrane region" description="Helical" evidence="6">
    <location>
        <begin position="316"/>
        <end position="334"/>
    </location>
</feature>
<dbReference type="PROSITE" id="PS50850">
    <property type="entry name" value="MFS"/>
    <property type="match status" value="1"/>
</dbReference>
<organism evidence="8 9">
    <name type="scientific">Botryotinia fuckeliana (strain B05.10)</name>
    <name type="common">Noble rot fungus</name>
    <name type="synonym">Botrytis cinerea</name>
    <dbReference type="NCBI Taxonomy" id="332648"/>
    <lineage>
        <taxon>Eukaryota</taxon>
        <taxon>Fungi</taxon>
        <taxon>Dikarya</taxon>
        <taxon>Ascomycota</taxon>
        <taxon>Pezizomycotina</taxon>
        <taxon>Leotiomycetes</taxon>
        <taxon>Helotiales</taxon>
        <taxon>Sclerotiniaceae</taxon>
        <taxon>Botrytis</taxon>
    </lineage>
</organism>
<dbReference type="OrthoDB" id="2533084at2759"/>
<dbReference type="PANTHER" id="PTHR23502:SF22">
    <property type="entry name" value="MAJOR FACILITATOR SUPERFAMILY (MFS) PROFILE DOMAIN-CONTAINING PROTEIN"/>
    <property type="match status" value="1"/>
</dbReference>
<feature type="transmembrane region" description="Helical" evidence="6">
    <location>
        <begin position="158"/>
        <end position="180"/>
    </location>
</feature>
<gene>
    <name evidence="8" type="ORF">BCIN_02g08980</name>
</gene>
<dbReference type="InterPro" id="IPR020846">
    <property type="entry name" value="MFS_dom"/>
</dbReference>
<feature type="region of interest" description="Disordered" evidence="5">
    <location>
        <begin position="496"/>
        <end position="520"/>
    </location>
</feature>
<evidence type="ECO:0000256" key="4">
    <source>
        <dbReference type="ARBA" id="ARBA00023136"/>
    </source>
</evidence>
<feature type="transmembrane region" description="Helical" evidence="6">
    <location>
        <begin position="381"/>
        <end position="405"/>
    </location>
</feature>
<evidence type="ECO:0000256" key="2">
    <source>
        <dbReference type="ARBA" id="ARBA00022692"/>
    </source>
</evidence>
<dbReference type="GO" id="GO:0022857">
    <property type="term" value="F:transmembrane transporter activity"/>
    <property type="evidence" value="ECO:0007669"/>
    <property type="project" value="InterPro"/>
</dbReference>
<dbReference type="Pfam" id="PF07690">
    <property type="entry name" value="MFS_1"/>
    <property type="match status" value="1"/>
</dbReference>
<feature type="transmembrane region" description="Helical" evidence="6">
    <location>
        <begin position="125"/>
        <end position="146"/>
    </location>
</feature>
<keyword evidence="2 6" id="KW-0812">Transmembrane</keyword>
<keyword evidence="3 6" id="KW-1133">Transmembrane helix</keyword>
<reference evidence="8 9" key="3">
    <citation type="journal article" date="2017" name="Mol. Plant Pathol.">
        <title>A gapless genome sequence of the fungus Botrytis cinerea.</title>
        <authorList>
            <person name="Van Kan J.A."/>
            <person name="Stassen J.H."/>
            <person name="Mosbach A."/>
            <person name="Van Der Lee T.A."/>
            <person name="Faino L."/>
            <person name="Farmer A.D."/>
            <person name="Papasotiriou D.G."/>
            <person name="Zhou S."/>
            <person name="Seidl M.F."/>
            <person name="Cottam E."/>
            <person name="Edel D."/>
            <person name="Hahn M."/>
            <person name="Schwartz D.C."/>
            <person name="Dietrich R.A."/>
            <person name="Widdison S."/>
            <person name="Scalliet G."/>
        </authorList>
    </citation>
    <scope>NUCLEOTIDE SEQUENCE [LARGE SCALE GENOMIC DNA]</scope>
    <source>
        <strain evidence="8 9">B05.10</strain>
    </source>
</reference>
<feature type="transmembrane region" description="Helical" evidence="6">
    <location>
        <begin position="67"/>
        <end position="86"/>
    </location>
</feature>
<reference evidence="8 9" key="2">
    <citation type="journal article" date="2012" name="Eukaryot. Cell">
        <title>Genome update of Botrytis cinerea strains B05.10 and T4.</title>
        <authorList>
            <person name="Staats M."/>
            <person name="van Kan J.A."/>
        </authorList>
    </citation>
    <scope>NUCLEOTIDE SEQUENCE [LARGE SCALE GENOMIC DNA]</scope>
    <source>
        <strain evidence="8 9">B05.10</strain>
    </source>
</reference>
<dbReference type="GO" id="GO:0005886">
    <property type="term" value="C:plasma membrane"/>
    <property type="evidence" value="ECO:0007669"/>
    <property type="project" value="TreeGrafter"/>
</dbReference>
<dbReference type="VEuPathDB" id="FungiDB:Bcin02g08980"/>
<feature type="transmembrane region" description="Helical" evidence="6">
    <location>
        <begin position="426"/>
        <end position="443"/>
    </location>
</feature>
<dbReference type="EMBL" id="CP009806">
    <property type="protein sequence ID" value="ATZ47640.1"/>
    <property type="molecule type" value="Genomic_DNA"/>
</dbReference>
<feature type="transmembrane region" description="Helical" evidence="6">
    <location>
        <begin position="272"/>
        <end position="296"/>
    </location>
</feature>
<keyword evidence="9" id="KW-1185">Reference proteome</keyword>
<evidence type="ECO:0000313" key="9">
    <source>
        <dbReference type="Proteomes" id="UP000001798"/>
    </source>
</evidence>
<feature type="region of interest" description="Disordered" evidence="5">
    <location>
        <begin position="1"/>
        <end position="21"/>
    </location>
</feature>
<dbReference type="AlphaFoldDB" id="A0A384JAX0"/>
<feature type="domain" description="Major facilitator superfamily (MFS) profile" evidence="7">
    <location>
        <begin position="30"/>
        <end position="473"/>
    </location>
</feature>
<reference evidence="8 9" key="1">
    <citation type="journal article" date="2011" name="PLoS Genet.">
        <title>Genomic analysis of the necrotrophic fungal pathogens Sclerotinia sclerotiorum and Botrytis cinerea.</title>
        <authorList>
            <person name="Amselem J."/>
            <person name="Cuomo C.A."/>
            <person name="van Kan J.A."/>
            <person name="Viaud M."/>
            <person name="Benito E.P."/>
            <person name="Couloux A."/>
            <person name="Coutinho P.M."/>
            <person name="de Vries R.P."/>
            <person name="Dyer P.S."/>
            <person name="Fillinger S."/>
            <person name="Fournier E."/>
            <person name="Gout L."/>
            <person name="Hahn M."/>
            <person name="Kohn L."/>
            <person name="Lapalu N."/>
            <person name="Plummer K.M."/>
            <person name="Pradier J.M."/>
            <person name="Quevillon E."/>
            <person name="Sharon A."/>
            <person name="Simon A."/>
            <person name="ten Have A."/>
            <person name="Tudzynski B."/>
            <person name="Tudzynski P."/>
            <person name="Wincker P."/>
            <person name="Andrew M."/>
            <person name="Anthouard V."/>
            <person name="Beever R.E."/>
            <person name="Beffa R."/>
            <person name="Benoit I."/>
            <person name="Bouzid O."/>
            <person name="Brault B."/>
            <person name="Chen Z."/>
            <person name="Choquer M."/>
            <person name="Collemare J."/>
            <person name="Cotton P."/>
            <person name="Danchin E.G."/>
            <person name="Da Silva C."/>
            <person name="Gautier A."/>
            <person name="Giraud C."/>
            <person name="Giraud T."/>
            <person name="Gonzalez C."/>
            <person name="Grossetete S."/>
            <person name="Guldener U."/>
            <person name="Henrissat B."/>
            <person name="Howlett B.J."/>
            <person name="Kodira C."/>
            <person name="Kretschmer M."/>
            <person name="Lappartient A."/>
            <person name="Leroch M."/>
            <person name="Levis C."/>
            <person name="Mauceli E."/>
            <person name="Neuveglise C."/>
            <person name="Oeser B."/>
            <person name="Pearson M."/>
            <person name="Poulain J."/>
            <person name="Poussereau N."/>
            <person name="Quesneville H."/>
            <person name="Rascle C."/>
            <person name="Schumacher J."/>
            <person name="Segurens B."/>
            <person name="Sexton A."/>
            <person name="Silva E."/>
            <person name="Sirven C."/>
            <person name="Soanes D.M."/>
            <person name="Talbot N.J."/>
            <person name="Templeton M."/>
            <person name="Yandava C."/>
            <person name="Yarden O."/>
            <person name="Zeng Q."/>
            <person name="Rollins J.A."/>
            <person name="Lebrun M.H."/>
            <person name="Dickman M."/>
        </authorList>
    </citation>
    <scope>NUCLEOTIDE SEQUENCE [LARGE SCALE GENOMIC DNA]</scope>
    <source>
        <strain evidence="8 9">B05.10</strain>
    </source>
</reference>
<evidence type="ECO:0000313" key="8">
    <source>
        <dbReference type="EMBL" id="ATZ47640.1"/>
    </source>
</evidence>
<sequence>MRDEGTIALIPHPSDDPRDPLNWPMRKKVPIVAALCLATFAGCASGLAGQLIPKPQAKLYGVESTKMAYQTSCSNAGMIAGSLILFPLSHKFGRSSVIFWSTVGVFITQVWAACMTHSTQYAPFLASRVMAGFFGTIAGILGPRILFDLFFLHQRGRVFTYFYWAFDFGTVAGPTLSAFISTAGKGSWTYAFWWTAALAALAAIMVFLFVYETSWDRSEGANNSAIATPDGFVASKFATFFPGTKVTKQASLKQVLRVAANPFLIMANPSMILLAMFTLISFGFYVAMNAITPVWLQKAVEEGGYGFTSKENALFSLGHWAGIIIALIYGHFVSDRLPLWICSRNRGIWKPEYRLYALILPALIFNPVGLGLFGATLQNHWSWGVLIWAQIMVTFGSLSITPITVNYACELFTKAPAETAIVMNNYRVGFGLSVTFYITPWVQDLGFRWTYGMMAFLQVASFVFVVILMLKGHEIREWKVGGLSSDEEGQCVMEKGESISERSVGSERQYVGGEKGSHEV</sequence>
<protein>
    <recommendedName>
        <fullName evidence="7">Major facilitator superfamily (MFS) profile domain-containing protein</fullName>
    </recommendedName>
</protein>
<dbReference type="KEGG" id="bfu:BCIN_02g08980"/>
<dbReference type="GeneID" id="5434854"/>
<dbReference type="RefSeq" id="XP_024547392.1">
    <property type="nucleotide sequence ID" value="XM_024691621.1"/>
</dbReference>
<dbReference type="Proteomes" id="UP000001798">
    <property type="component" value="Chromosome 2"/>
</dbReference>
<dbReference type="SUPFAM" id="SSF103473">
    <property type="entry name" value="MFS general substrate transporter"/>
    <property type="match status" value="1"/>
</dbReference>
<evidence type="ECO:0000256" key="1">
    <source>
        <dbReference type="ARBA" id="ARBA00004141"/>
    </source>
</evidence>
<name>A0A384JAX0_BOTFB</name>
<feature type="transmembrane region" description="Helical" evidence="6">
    <location>
        <begin position="355"/>
        <end position="375"/>
    </location>
</feature>